<protein>
    <submittedName>
        <fullName evidence="2">Putative secreted protein</fullName>
    </submittedName>
</protein>
<feature type="signal peptide" evidence="1">
    <location>
        <begin position="1"/>
        <end position="25"/>
    </location>
</feature>
<sequence>MYSALTGRELSALLLLWGVVVGSNAAVRLEDFRGEGRPCKRLLYRQINRVLFVRCHTETRDRTYEGGYGGRGYDVIGCYRRLIEITQDLGG</sequence>
<proteinExistence type="predicted"/>
<evidence type="ECO:0000256" key="1">
    <source>
        <dbReference type="SAM" id="SignalP"/>
    </source>
</evidence>
<accession>A0A6B0U1V3</accession>
<feature type="chain" id="PRO_5025356831" evidence="1">
    <location>
        <begin position="26"/>
        <end position="91"/>
    </location>
</feature>
<evidence type="ECO:0000313" key="2">
    <source>
        <dbReference type="EMBL" id="MXU86489.1"/>
    </source>
</evidence>
<reference evidence="2" key="1">
    <citation type="submission" date="2019-12" db="EMBL/GenBank/DDBJ databases">
        <title>An insight into the sialome of adult female Ixodes ricinus ticks feeding for 6 days.</title>
        <authorList>
            <person name="Perner J."/>
            <person name="Ribeiro J.M.C."/>
        </authorList>
    </citation>
    <scope>NUCLEOTIDE SEQUENCE</scope>
    <source>
        <strain evidence="2">Semi-engorged</strain>
        <tissue evidence="2">Salivary glands</tissue>
    </source>
</reference>
<dbReference type="EMBL" id="GIFC01004406">
    <property type="protein sequence ID" value="MXU86489.1"/>
    <property type="molecule type" value="Transcribed_RNA"/>
</dbReference>
<name>A0A6B0U1V3_IXORI</name>
<dbReference type="AlphaFoldDB" id="A0A6B0U1V3"/>
<organism evidence="2">
    <name type="scientific">Ixodes ricinus</name>
    <name type="common">Common tick</name>
    <name type="synonym">Acarus ricinus</name>
    <dbReference type="NCBI Taxonomy" id="34613"/>
    <lineage>
        <taxon>Eukaryota</taxon>
        <taxon>Metazoa</taxon>
        <taxon>Ecdysozoa</taxon>
        <taxon>Arthropoda</taxon>
        <taxon>Chelicerata</taxon>
        <taxon>Arachnida</taxon>
        <taxon>Acari</taxon>
        <taxon>Parasitiformes</taxon>
        <taxon>Ixodida</taxon>
        <taxon>Ixodoidea</taxon>
        <taxon>Ixodidae</taxon>
        <taxon>Ixodinae</taxon>
        <taxon>Ixodes</taxon>
    </lineage>
</organism>
<keyword evidence="1" id="KW-0732">Signal</keyword>